<evidence type="ECO:0000256" key="1">
    <source>
        <dbReference type="SAM" id="Phobius"/>
    </source>
</evidence>
<dbReference type="AlphaFoldDB" id="A0A6C0EEC0"/>
<feature type="transmembrane region" description="Helical" evidence="1">
    <location>
        <begin position="35"/>
        <end position="54"/>
    </location>
</feature>
<name>A0A6C0EEC0_9ZZZZ</name>
<feature type="transmembrane region" description="Helical" evidence="1">
    <location>
        <begin position="7"/>
        <end position="29"/>
    </location>
</feature>
<organism evidence="2">
    <name type="scientific">viral metagenome</name>
    <dbReference type="NCBI Taxonomy" id="1070528"/>
    <lineage>
        <taxon>unclassified sequences</taxon>
        <taxon>metagenomes</taxon>
        <taxon>organismal metagenomes</taxon>
    </lineage>
</organism>
<dbReference type="EMBL" id="MN739805">
    <property type="protein sequence ID" value="QHT26941.1"/>
    <property type="molecule type" value="Genomic_DNA"/>
</dbReference>
<evidence type="ECO:0008006" key="3">
    <source>
        <dbReference type="Google" id="ProtNLM"/>
    </source>
</evidence>
<evidence type="ECO:0000313" key="2">
    <source>
        <dbReference type="EMBL" id="QHT26941.1"/>
    </source>
</evidence>
<protein>
    <recommendedName>
        <fullName evidence="3">DUF2784 family protein</fullName>
    </recommendedName>
</protein>
<keyword evidence="1" id="KW-0472">Membrane</keyword>
<reference evidence="2" key="1">
    <citation type="journal article" date="2020" name="Nature">
        <title>Giant virus diversity and host interactions through global metagenomics.</title>
        <authorList>
            <person name="Schulz F."/>
            <person name="Roux S."/>
            <person name="Paez-Espino D."/>
            <person name="Jungbluth S."/>
            <person name="Walsh D.A."/>
            <person name="Denef V.J."/>
            <person name="McMahon K.D."/>
            <person name="Konstantinidis K.T."/>
            <person name="Eloe-Fadrosh E.A."/>
            <person name="Kyrpides N.C."/>
            <person name="Woyke T."/>
        </authorList>
    </citation>
    <scope>NUCLEOTIDE SEQUENCE</scope>
    <source>
        <strain evidence="2">GVMAG-M-3300023179-2</strain>
    </source>
</reference>
<accession>A0A6C0EEC0</accession>
<proteinExistence type="predicted"/>
<sequence>MYLIIKLVNILHLIIIITSIVSIIIPIIIVKKYALIFLIFILFHYLTNNQKCGLTELEYYLLKKKYNEGFIFKLIKPIITIPEHYFNKYLYLLHILWILILYYQIYDINNV</sequence>
<keyword evidence="1" id="KW-1133">Transmembrane helix</keyword>
<keyword evidence="1" id="KW-0812">Transmembrane</keyword>
<feature type="transmembrane region" description="Helical" evidence="1">
    <location>
        <begin position="89"/>
        <end position="106"/>
    </location>
</feature>